<dbReference type="GO" id="GO:0016605">
    <property type="term" value="C:PML body"/>
    <property type="evidence" value="ECO:0007669"/>
    <property type="project" value="TreeGrafter"/>
</dbReference>
<keyword evidence="6" id="KW-0732">Signal</keyword>
<evidence type="ECO:0000256" key="1">
    <source>
        <dbReference type="ARBA" id="ARBA00022527"/>
    </source>
</evidence>
<evidence type="ECO:0000256" key="6">
    <source>
        <dbReference type="SAM" id="SignalP"/>
    </source>
</evidence>
<dbReference type="AlphaFoldDB" id="A0A3Q3AB15"/>
<dbReference type="Proteomes" id="UP000264800">
    <property type="component" value="Unplaced"/>
</dbReference>
<dbReference type="InterPro" id="IPR008271">
    <property type="entry name" value="Ser/Thr_kinase_AS"/>
</dbReference>
<dbReference type="Pfam" id="PF00069">
    <property type="entry name" value="Pkinase"/>
    <property type="match status" value="1"/>
</dbReference>
<dbReference type="GO" id="GO:0004674">
    <property type="term" value="F:protein serine/threonine kinase activity"/>
    <property type="evidence" value="ECO:0007669"/>
    <property type="project" value="UniProtKB-KW"/>
</dbReference>
<reference evidence="8" key="1">
    <citation type="submission" date="2025-08" db="UniProtKB">
        <authorList>
            <consortium name="Ensembl"/>
        </authorList>
    </citation>
    <scope>IDENTIFICATION</scope>
</reference>
<keyword evidence="5" id="KW-0067">ATP-binding</keyword>
<evidence type="ECO:0000259" key="7">
    <source>
        <dbReference type="PROSITE" id="PS50011"/>
    </source>
</evidence>
<dbReference type="GO" id="GO:0042771">
    <property type="term" value="P:intrinsic apoptotic signaling pathway in response to DNA damage by p53 class mediator"/>
    <property type="evidence" value="ECO:0007669"/>
    <property type="project" value="TreeGrafter"/>
</dbReference>
<keyword evidence="9" id="KW-1185">Reference proteome</keyword>
<reference evidence="8" key="2">
    <citation type="submission" date="2025-09" db="UniProtKB">
        <authorList>
            <consortium name="Ensembl"/>
        </authorList>
    </citation>
    <scope>IDENTIFICATION</scope>
</reference>
<keyword evidence="4" id="KW-0418">Kinase</keyword>
<dbReference type="PROSITE" id="PS50011">
    <property type="entry name" value="PROTEIN_KINASE_DOM"/>
    <property type="match status" value="1"/>
</dbReference>
<keyword evidence="1" id="KW-0723">Serine/threonine-protein kinase</keyword>
<feature type="domain" description="Protein kinase" evidence="7">
    <location>
        <begin position="1"/>
        <end position="171"/>
    </location>
</feature>
<dbReference type="GO" id="GO:0003714">
    <property type="term" value="F:transcription corepressor activity"/>
    <property type="evidence" value="ECO:0007669"/>
    <property type="project" value="TreeGrafter"/>
</dbReference>
<dbReference type="InterPro" id="IPR000719">
    <property type="entry name" value="Prot_kinase_dom"/>
</dbReference>
<dbReference type="GO" id="GO:0005737">
    <property type="term" value="C:cytoplasm"/>
    <property type="evidence" value="ECO:0007669"/>
    <property type="project" value="TreeGrafter"/>
</dbReference>
<protein>
    <recommendedName>
        <fullName evidence="7">Protein kinase domain-containing protein</fullName>
    </recommendedName>
</protein>
<dbReference type="Gene3D" id="1.10.510.10">
    <property type="entry name" value="Transferase(Phosphotransferase) domain 1"/>
    <property type="match status" value="1"/>
</dbReference>
<keyword evidence="3" id="KW-0547">Nucleotide-binding</keyword>
<proteinExistence type="predicted"/>
<dbReference type="GO" id="GO:0003713">
    <property type="term" value="F:transcription coactivator activity"/>
    <property type="evidence" value="ECO:0007669"/>
    <property type="project" value="TreeGrafter"/>
</dbReference>
<dbReference type="GO" id="GO:0045944">
    <property type="term" value="P:positive regulation of transcription by RNA polymerase II"/>
    <property type="evidence" value="ECO:0007669"/>
    <property type="project" value="TreeGrafter"/>
</dbReference>
<dbReference type="GO" id="GO:0004713">
    <property type="term" value="F:protein tyrosine kinase activity"/>
    <property type="evidence" value="ECO:0007669"/>
    <property type="project" value="TreeGrafter"/>
</dbReference>
<dbReference type="GeneTree" id="ENSGT00940000164472"/>
<evidence type="ECO:0000256" key="3">
    <source>
        <dbReference type="ARBA" id="ARBA00022741"/>
    </source>
</evidence>
<evidence type="ECO:0000256" key="5">
    <source>
        <dbReference type="ARBA" id="ARBA00022840"/>
    </source>
</evidence>
<evidence type="ECO:0000313" key="9">
    <source>
        <dbReference type="Proteomes" id="UP000264800"/>
    </source>
</evidence>
<dbReference type="InterPro" id="IPR011009">
    <property type="entry name" value="Kinase-like_dom_sf"/>
</dbReference>
<feature type="signal peptide" evidence="6">
    <location>
        <begin position="1"/>
        <end position="26"/>
    </location>
</feature>
<dbReference type="Ensembl" id="ENSKMAT00000013906.1">
    <property type="protein sequence ID" value="ENSKMAP00000013698.1"/>
    <property type="gene ID" value="ENSKMAG00000010282.1"/>
</dbReference>
<dbReference type="InterPro" id="IPR050494">
    <property type="entry name" value="Ser_Thr_dual-spec_kinase"/>
</dbReference>
<evidence type="ECO:0000256" key="4">
    <source>
        <dbReference type="ARBA" id="ARBA00022777"/>
    </source>
</evidence>
<evidence type="ECO:0000256" key="2">
    <source>
        <dbReference type="ARBA" id="ARBA00022679"/>
    </source>
</evidence>
<dbReference type="PANTHER" id="PTHR24058:SF53">
    <property type="entry name" value="HOMEODOMAIN-INTERACTING PROTEIN KINASE 2"/>
    <property type="match status" value="1"/>
</dbReference>
<dbReference type="GO" id="GO:0046332">
    <property type="term" value="F:SMAD binding"/>
    <property type="evidence" value="ECO:0007669"/>
    <property type="project" value="TreeGrafter"/>
</dbReference>
<name>A0A3Q3AB15_KRYMA</name>
<dbReference type="PROSITE" id="PS00108">
    <property type="entry name" value="PROTEIN_KINASE_ST"/>
    <property type="match status" value="1"/>
</dbReference>
<dbReference type="GO" id="GO:0007224">
    <property type="term" value="P:smoothened signaling pathway"/>
    <property type="evidence" value="ECO:0007669"/>
    <property type="project" value="TreeGrafter"/>
</dbReference>
<sequence length="267" mass="30266">MFVWTHGLNVLFIALTALKSIGVTHSDIKPANILLVNQESKPFKVKLIDFGLACLTPQLSLVDRVQPRGYRAPEVYLGLPLDEGIDMWSLGCTLGFLFLVQHMYPSDTELETMEFITKLHGLPDNHLLNTGRHVDRFFILEQSSPNPVWRLKTNEEYVKDTGIIIKEKEYFSSPLQSMDDFLKICSDLQLSLEQLGRKSAPPNLRPWSSVVKGRAALFRLGVRCCIKERSFSISGFTSRVREEWSKRSTGGSVQLLQYCVLCTGPSW</sequence>
<dbReference type="STRING" id="37003.ENSKMAP00000013698"/>
<feature type="chain" id="PRO_5018631484" description="Protein kinase domain-containing protein" evidence="6">
    <location>
        <begin position="27"/>
        <end position="267"/>
    </location>
</feature>
<dbReference type="SUPFAM" id="SSF56112">
    <property type="entry name" value="Protein kinase-like (PK-like)"/>
    <property type="match status" value="1"/>
</dbReference>
<keyword evidence="2" id="KW-0808">Transferase</keyword>
<accession>A0A3Q3AB15</accession>
<dbReference type="PANTHER" id="PTHR24058">
    <property type="entry name" value="DUAL SPECIFICITY PROTEIN KINASE"/>
    <property type="match status" value="1"/>
</dbReference>
<dbReference type="GO" id="GO:0005524">
    <property type="term" value="F:ATP binding"/>
    <property type="evidence" value="ECO:0007669"/>
    <property type="project" value="UniProtKB-KW"/>
</dbReference>
<dbReference type="SMART" id="SM00220">
    <property type="entry name" value="S_TKc"/>
    <property type="match status" value="1"/>
</dbReference>
<organism evidence="8 9">
    <name type="scientific">Kryptolebias marmoratus</name>
    <name type="common">Mangrove killifish</name>
    <name type="synonym">Rivulus marmoratus</name>
    <dbReference type="NCBI Taxonomy" id="37003"/>
    <lineage>
        <taxon>Eukaryota</taxon>
        <taxon>Metazoa</taxon>
        <taxon>Chordata</taxon>
        <taxon>Craniata</taxon>
        <taxon>Vertebrata</taxon>
        <taxon>Euteleostomi</taxon>
        <taxon>Actinopterygii</taxon>
        <taxon>Neopterygii</taxon>
        <taxon>Teleostei</taxon>
        <taxon>Neoteleostei</taxon>
        <taxon>Acanthomorphata</taxon>
        <taxon>Ovalentaria</taxon>
        <taxon>Atherinomorphae</taxon>
        <taxon>Cyprinodontiformes</taxon>
        <taxon>Rivulidae</taxon>
        <taxon>Kryptolebias</taxon>
    </lineage>
</organism>
<evidence type="ECO:0000313" key="8">
    <source>
        <dbReference type="Ensembl" id="ENSKMAP00000013698.1"/>
    </source>
</evidence>